<dbReference type="PANTHER" id="PTHR37299">
    <property type="entry name" value="TRANSCRIPTIONAL REGULATOR-RELATED"/>
    <property type="match status" value="1"/>
</dbReference>
<dbReference type="GO" id="GO:0000156">
    <property type="term" value="F:phosphorelay response regulator activity"/>
    <property type="evidence" value="ECO:0007669"/>
    <property type="project" value="InterPro"/>
</dbReference>
<name>A0A6I3LKJ1_9FLAO</name>
<sequence>MRIAIVEDESLASNYLKSLLERQDIIHITDITLLSSVQEATRFFLVNKVDLIFMDIHLGDGKSLEIFENVEVKSPIIFVTAYDSYAIQVFKQFTIDYILKPFTMEELEEALQKFHNIVKQFEVDNTLKSLVLLDEENSSEIRKRFLVHNGHKLKSIESNHIAYFVAEGKHLFLHTFDNNSYIYDDTLKDVIKKLDTDYFFKINRKYIVNINSVSEIIKHNSQKIEIKLQPNPEEESPILVSKSQIHELKAWLS</sequence>
<accession>A0A6I3LKJ1</accession>
<dbReference type="Pfam" id="PF04397">
    <property type="entry name" value="LytTR"/>
    <property type="match status" value="1"/>
</dbReference>
<protein>
    <submittedName>
        <fullName evidence="4">Response regulator</fullName>
    </submittedName>
</protein>
<evidence type="ECO:0000256" key="1">
    <source>
        <dbReference type="PROSITE-ProRule" id="PRU00169"/>
    </source>
</evidence>
<keyword evidence="1" id="KW-0597">Phosphoprotein</keyword>
<dbReference type="SMART" id="SM00850">
    <property type="entry name" value="LytTR"/>
    <property type="match status" value="1"/>
</dbReference>
<feature type="modified residue" description="4-aspartylphosphate" evidence="1">
    <location>
        <position position="55"/>
    </location>
</feature>
<evidence type="ECO:0000259" key="2">
    <source>
        <dbReference type="PROSITE" id="PS50110"/>
    </source>
</evidence>
<dbReference type="OrthoDB" id="2168082at2"/>
<dbReference type="Gene3D" id="3.40.50.2300">
    <property type="match status" value="1"/>
</dbReference>
<reference evidence="4 5" key="1">
    <citation type="submission" date="2019-11" db="EMBL/GenBank/DDBJ databases">
        <title>Genome of Strain BIT-d1.</title>
        <authorList>
            <person name="Yang Y."/>
        </authorList>
    </citation>
    <scope>NUCLEOTIDE SEQUENCE [LARGE SCALE GENOMIC DNA]</scope>
    <source>
        <strain evidence="4 5">BIT-d1</strain>
    </source>
</reference>
<dbReference type="Proteomes" id="UP000438760">
    <property type="component" value="Unassembled WGS sequence"/>
</dbReference>
<dbReference type="InterPro" id="IPR011006">
    <property type="entry name" value="CheY-like_superfamily"/>
</dbReference>
<keyword evidence="5" id="KW-1185">Reference proteome</keyword>
<dbReference type="InterPro" id="IPR046947">
    <property type="entry name" value="LytR-like"/>
</dbReference>
<feature type="domain" description="HTH LytTR-type" evidence="3">
    <location>
        <begin position="145"/>
        <end position="253"/>
    </location>
</feature>
<dbReference type="PROSITE" id="PS50110">
    <property type="entry name" value="RESPONSE_REGULATORY"/>
    <property type="match status" value="1"/>
</dbReference>
<evidence type="ECO:0000259" key="3">
    <source>
        <dbReference type="PROSITE" id="PS50930"/>
    </source>
</evidence>
<proteinExistence type="predicted"/>
<dbReference type="InterPro" id="IPR007492">
    <property type="entry name" value="LytTR_DNA-bd_dom"/>
</dbReference>
<dbReference type="SMART" id="SM00448">
    <property type="entry name" value="REC"/>
    <property type="match status" value="1"/>
</dbReference>
<dbReference type="Pfam" id="PF00072">
    <property type="entry name" value="Response_reg"/>
    <property type="match status" value="1"/>
</dbReference>
<comment type="caution">
    <text evidence="4">The sequence shown here is derived from an EMBL/GenBank/DDBJ whole genome shotgun (WGS) entry which is preliminary data.</text>
</comment>
<feature type="domain" description="Response regulatory" evidence="2">
    <location>
        <begin position="2"/>
        <end position="115"/>
    </location>
</feature>
<dbReference type="InterPro" id="IPR001789">
    <property type="entry name" value="Sig_transdc_resp-reg_receiver"/>
</dbReference>
<dbReference type="EMBL" id="WMJX01000003">
    <property type="protein sequence ID" value="MTG97031.1"/>
    <property type="molecule type" value="Genomic_DNA"/>
</dbReference>
<organism evidence="4 5">
    <name type="scientific">Myroides albus</name>
    <dbReference type="NCBI Taxonomy" id="2562892"/>
    <lineage>
        <taxon>Bacteria</taxon>
        <taxon>Pseudomonadati</taxon>
        <taxon>Bacteroidota</taxon>
        <taxon>Flavobacteriia</taxon>
        <taxon>Flavobacteriales</taxon>
        <taxon>Flavobacteriaceae</taxon>
        <taxon>Myroides</taxon>
    </lineage>
</organism>
<dbReference type="GO" id="GO:0003677">
    <property type="term" value="F:DNA binding"/>
    <property type="evidence" value="ECO:0007669"/>
    <property type="project" value="InterPro"/>
</dbReference>
<dbReference type="RefSeq" id="WP_155091084.1">
    <property type="nucleotide sequence ID" value="NZ_CP102754.1"/>
</dbReference>
<dbReference type="Gene3D" id="2.40.50.1020">
    <property type="entry name" value="LytTr DNA-binding domain"/>
    <property type="match status" value="1"/>
</dbReference>
<dbReference type="SUPFAM" id="SSF52172">
    <property type="entry name" value="CheY-like"/>
    <property type="match status" value="1"/>
</dbReference>
<dbReference type="PROSITE" id="PS50930">
    <property type="entry name" value="HTH_LYTTR"/>
    <property type="match status" value="1"/>
</dbReference>
<gene>
    <name evidence="4" type="ORF">GJV76_02590</name>
</gene>
<evidence type="ECO:0000313" key="5">
    <source>
        <dbReference type="Proteomes" id="UP000438760"/>
    </source>
</evidence>
<dbReference type="PANTHER" id="PTHR37299:SF1">
    <property type="entry name" value="STAGE 0 SPORULATION PROTEIN A HOMOLOG"/>
    <property type="match status" value="1"/>
</dbReference>
<dbReference type="AlphaFoldDB" id="A0A6I3LKJ1"/>
<evidence type="ECO:0000313" key="4">
    <source>
        <dbReference type="EMBL" id="MTG97031.1"/>
    </source>
</evidence>